<feature type="active site" description="Tele-phosphohistidine intermediate" evidence="5">
    <location>
        <position position="10"/>
    </location>
</feature>
<dbReference type="EC" id="5.4.2.11" evidence="2"/>
<evidence type="ECO:0000256" key="1">
    <source>
        <dbReference type="ARBA" id="ARBA00006717"/>
    </source>
</evidence>
<dbReference type="GO" id="GO:0004619">
    <property type="term" value="F:phosphoglycerate mutase activity"/>
    <property type="evidence" value="ECO:0007669"/>
    <property type="project" value="UniProtKB-EC"/>
</dbReference>
<dbReference type="PATRIC" id="fig|47853.6.peg.5973"/>
<dbReference type="InterPro" id="IPR029033">
    <property type="entry name" value="His_PPase_superfam"/>
</dbReference>
<feature type="binding site" evidence="6">
    <location>
        <begin position="83"/>
        <end position="86"/>
    </location>
    <ligand>
        <name>substrate</name>
    </ligand>
</feature>
<protein>
    <recommendedName>
        <fullName evidence="2">phosphoglycerate mutase (2,3-diphosphoglycerate-dependent)</fullName>
        <ecNumber evidence="2">5.4.2.11</ecNumber>
    </recommendedName>
</protein>
<comment type="caution">
    <text evidence="7">The sequence shown here is derived from an EMBL/GenBank/DDBJ whole genome shotgun (WGS) entry which is preliminary data.</text>
</comment>
<dbReference type="InterPro" id="IPR005952">
    <property type="entry name" value="Phosphogly_mut1"/>
</dbReference>
<comment type="similarity">
    <text evidence="1">Belongs to the phosphoglycerate mutase family. BPG-dependent PGAM subfamily.</text>
</comment>
<dbReference type="GeneID" id="301307955"/>
<name>A0A0D0VL77_9ACTN</name>
<keyword evidence="4" id="KW-0413">Isomerase</keyword>
<dbReference type="CDD" id="cd07067">
    <property type="entry name" value="HP_PGM_like"/>
    <property type="match status" value="1"/>
</dbReference>
<dbReference type="OrthoDB" id="4120859at2"/>
<dbReference type="RefSeq" id="WP_043968567.1">
    <property type="nucleotide sequence ID" value="NZ_JXSX01000003.1"/>
</dbReference>
<dbReference type="GO" id="GO:0006096">
    <property type="term" value="P:glycolytic process"/>
    <property type="evidence" value="ECO:0007669"/>
    <property type="project" value="UniProtKB-KW"/>
</dbReference>
<dbReference type="EMBL" id="JXSX01000003">
    <property type="protein sequence ID" value="KIR61528.1"/>
    <property type="molecule type" value="Genomic_DNA"/>
</dbReference>
<dbReference type="Pfam" id="PF00300">
    <property type="entry name" value="His_Phos_1"/>
    <property type="match status" value="1"/>
</dbReference>
<accession>A0A0D0VL77</accession>
<reference evidence="7 8" key="1">
    <citation type="submission" date="2015-01" db="EMBL/GenBank/DDBJ databases">
        <title>Sequencing and annotation of Micromonospora carbonacea strain JXNU-1 genome.</title>
        <authorList>
            <person name="Long Z."/>
            <person name="Huang Y."/>
            <person name="Jiang Y."/>
        </authorList>
    </citation>
    <scope>NUCLEOTIDE SEQUENCE [LARGE SCALE GENOMIC DNA]</scope>
    <source>
        <strain evidence="7 8">JXNU-1</strain>
    </source>
</reference>
<evidence type="ECO:0000313" key="7">
    <source>
        <dbReference type="EMBL" id="KIR61528.1"/>
    </source>
</evidence>
<gene>
    <name evidence="7" type="ORF">TK50_28505</name>
</gene>
<dbReference type="Proteomes" id="UP000032254">
    <property type="component" value="Unassembled WGS sequence"/>
</dbReference>
<proteinExistence type="inferred from homology"/>
<evidence type="ECO:0000313" key="8">
    <source>
        <dbReference type="Proteomes" id="UP000032254"/>
    </source>
</evidence>
<keyword evidence="3" id="KW-0324">Glycolysis</keyword>
<feature type="binding site" evidence="6">
    <location>
        <position position="59"/>
    </location>
    <ligand>
        <name>substrate</name>
    </ligand>
</feature>
<evidence type="ECO:0000256" key="4">
    <source>
        <dbReference type="ARBA" id="ARBA00023235"/>
    </source>
</evidence>
<sequence>MSTRIVFETHSWSEDNDRGVATGWLPGRLSARGRALAAELGDRRRHDGLAAVFTSDLRRAVETAEVAFGGTGIPVLHDWRLRECDYGDRNGTSAAELHQGRARHLDSPYPGGESWRQAVLRAGRFLDDVPLRWSGRRILVIGHVATRWALDHLLDGLPLEELITADFAWREGWEYDTDARHPARA</sequence>
<feature type="active site" description="Proton donor/acceptor" evidence="5">
    <location>
        <position position="83"/>
    </location>
</feature>
<feature type="binding site" evidence="6">
    <location>
        <begin position="22"/>
        <end position="23"/>
    </location>
    <ligand>
        <name>substrate</name>
    </ligand>
</feature>
<organism evidence="7 8">
    <name type="scientific">Micromonospora haikouensis</name>
    <dbReference type="NCBI Taxonomy" id="686309"/>
    <lineage>
        <taxon>Bacteria</taxon>
        <taxon>Bacillati</taxon>
        <taxon>Actinomycetota</taxon>
        <taxon>Actinomycetes</taxon>
        <taxon>Micromonosporales</taxon>
        <taxon>Micromonosporaceae</taxon>
        <taxon>Micromonospora</taxon>
    </lineage>
</organism>
<evidence type="ECO:0000256" key="6">
    <source>
        <dbReference type="PIRSR" id="PIRSR613078-2"/>
    </source>
</evidence>
<dbReference type="SUPFAM" id="SSF53254">
    <property type="entry name" value="Phosphoglycerate mutase-like"/>
    <property type="match status" value="1"/>
</dbReference>
<dbReference type="InterPro" id="IPR013078">
    <property type="entry name" value="His_Pase_superF_clade-1"/>
</dbReference>
<keyword evidence="8" id="KW-1185">Reference proteome</keyword>
<evidence type="ECO:0000256" key="3">
    <source>
        <dbReference type="ARBA" id="ARBA00023152"/>
    </source>
</evidence>
<dbReference type="PANTHER" id="PTHR11931">
    <property type="entry name" value="PHOSPHOGLYCERATE MUTASE"/>
    <property type="match status" value="1"/>
</dbReference>
<evidence type="ECO:0000256" key="5">
    <source>
        <dbReference type="PIRSR" id="PIRSR613078-1"/>
    </source>
</evidence>
<dbReference type="Gene3D" id="3.40.50.1240">
    <property type="entry name" value="Phosphoglycerate mutase-like"/>
    <property type="match status" value="1"/>
</dbReference>
<evidence type="ECO:0000256" key="2">
    <source>
        <dbReference type="ARBA" id="ARBA00012028"/>
    </source>
</evidence>
<dbReference type="AlphaFoldDB" id="A0A0D0VL77"/>